<proteinExistence type="predicted"/>
<dbReference type="EMBL" id="JAPQKH010000001">
    <property type="protein sequence ID" value="KAJ5116095.1"/>
    <property type="molecule type" value="Genomic_DNA"/>
</dbReference>
<protein>
    <submittedName>
        <fullName evidence="2">Uncharacterized protein</fullName>
    </submittedName>
</protein>
<feature type="compositionally biased region" description="Low complexity" evidence="1">
    <location>
        <begin position="89"/>
        <end position="106"/>
    </location>
</feature>
<keyword evidence="3" id="KW-1185">Reference proteome</keyword>
<organism evidence="2 3">
    <name type="scientific">Penicillium angulare</name>
    <dbReference type="NCBI Taxonomy" id="116970"/>
    <lineage>
        <taxon>Eukaryota</taxon>
        <taxon>Fungi</taxon>
        <taxon>Dikarya</taxon>
        <taxon>Ascomycota</taxon>
        <taxon>Pezizomycotina</taxon>
        <taxon>Eurotiomycetes</taxon>
        <taxon>Eurotiomycetidae</taxon>
        <taxon>Eurotiales</taxon>
        <taxon>Aspergillaceae</taxon>
        <taxon>Penicillium</taxon>
    </lineage>
</organism>
<feature type="region of interest" description="Disordered" evidence="1">
    <location>
        <begin position="82"/>
        <end position="141"/>
    </location>
</feature>
<sequence>MQEIGKEEMVFRVREPPIQEVFIEGPGYQEIVFRVPYVKPANSEKPLKRHFIFRSPNMQTIHVLAPADQAFFTFVGPRIELVQEQESSKPQQTKPQQTKPQQTQPQPTQPQPKKKKKKRRRRHKNDPKAIAQRRSCRARRNEWLRSMEATALSTLEALNLSGEEE</sequence>
<accession>A0A9W9GD12</accession>
<dbReference type="AlphaFoldDB" id="A0A9W9GD12"/>
<feature type="compositionally biased region" description="Basic residues" evidence="1">
    <location>
        <begin position="112"/>
        <end position="125"/>
    </location>
</feature>
<evidence type="ECO:0000256" key="1">
    <source>
        <dbReference type="SAM" id="MobiDB-lite"/>
    </source>
</evidence>
<name>A0A9W9GD12_9EURO</name>
<evidence type="ECO:0000313" key="3">
    <source>
        <dbReference type="Proteomes" id="UP001149165"/>
    </source>
</evidence>
<reference evidence="2" key="2">
    <citation type="journal article" date="2023" name="IMA Fungus">
        <title>Comparative genomic study of the Penicillium genus elucidates a diverse pangenome and 15 lateral gene transfer events.</title>
        <authorList>
            <person name="Petersen C."/>
            <person name="Sorensen T."/>
            <person name="Nielsen M.R."/>
            <person name="Sondergaard T.E."/>
            <person name="Sorensen J.L."/>
            <person name="Fitzpatrick D.A."/>
            <person name="Frisvad J.C."/>
            <person name="Nielsen K.L."/>
        </authorList>
    </citation>
    <scope>NUCLEOTIDE SEQUENCE</scope>
    <source>
        <strain evidence="2">IBT 30069</strain>
    </source>
</reference>
<gene>
    <name evidence="2" type="ORF">N7456_000443</name>
</gene>
<comment type="caution">
    <text evidence="2">The sequence shown here is derived from an EMBL/GenBank/DDBJ whole genome shotgun (WGS) entry which is preliminary data.</text>
</comment>
<reference evidence="2" key="1">
    <citation type="submission" date="2022-11" db="EMBL/GenBank/DDBJ databases">
        <authorList>
            <person name="Petersen C."/>
        </authorList>
    </citation>
    <scope>NUCLEOTIDE SEQUENCE</scope>
    <source>
        <strain evidence="2">IBT 30069</strain>
    </source>
</reference>
<evidence type="ECO:0000313" key="2">
    <source>
        <dbReference type="EMBL" id="KAJ5116095.1"/>
    </source>
</evidence>
<dbReference type="Proteomes" id="UP001149165">
    <property type="component" value="Unassembled WGS sequence"/>
</dbReference>